<feature type="transmembrane region" description="Helical" evidence="2">
    <location>
        <begin position="12"/>
        <end position="29"/>
    </location>
</feature>
<name>A0A9X1JQG6_9FLAO</name>
<organism evidence="3 4">
    <name type="scientific">Winogradskyella luteola</name>
    <dbReference type="NCBI Taxonomy" id="2828330"/>
    <lineage>
        <taxon>Bacteria</taxon>
        <taxon>Pseudomonadati</taxon>
        <taxon>Bacteroidota</taxon>
        <taxon>Flavobacteriia</taxon>
        <taxon>Flavobacteriales</taxon>
        <taxon>Flavobacteriaceae</taxon>
        <taxon>Winogradskyella</taxon>
    </lineage>
</organism>
<gene>
    <name evidence="3" type="ORF">KCG49_06685</name>
</gene>
<keyword evidence="2" id="KW-0472">Membrane</keyword>
<keyword evidence="4" id="KW-1185">Reference proteome</keyword>
<feature type="coiled-coil region" evidence="1">
    <location>
        <begin position="140"/>
        <end position="167"/>
    </location>
</feature>
<keyword evidence="2" id="KW-1133">Transmembrane helix</keyword>
<protein>
    <submittedName>
        <fullName evidence="3">Uncharacterized protein</fullName>
    </submittedName>
</protein>
<dbReference type="Proteomes" id="UP001138894">
    <property type="component" value="Unassembled WGS sequence"/>
</dbReference>
<dbReference type="EMBL" id="JAGSPD010000004">
    <property type="protein sequence ID" value="MBV7268868.1"/>
    <property type="molecule type" value="Genomic_DNA"/>
</dbReference>
<keyword evidence="2" id="KW-0812">Transmembrane</keyword>
<evidence type="ECO:0000256" key="2">
    <source>
        <dbReference type="SAM" id="Phobius"/>
    </source>
</evidence>
<evidence type="ECO:0000313" key="4">
    <source>
        <dbReference type="Proteomes" id="UP001138894"/>
    </source>
</evidence>
<sequence length="294" mass="33480">MIVNPQLFNYRLIIGSLLVVLTVLGKYSFTNYKSIKSYEEFLKQEKFLIEKELSEMLLSYDVLSQDYDLMASQLQEAKSETKITLDSLRLLKSDLSIINRFKNQLSVLKTKSKVLLGTIDSLNSANIKLQREKRYALNTIEKKTLTINELEEANDSLNKTIDEASLIKANSVEAQAYKLKSGKKRLTARARRANAIDVCIRLSENPLTTKGNKDIYIQIVSPQGNVVSDKGEVVFGRTSLIYSKKEVFYFDNKNLEICTAIVADQDDQPFSKGYYFINVFHKDRKLGGTSIQLK</sequence>
<proteinExistence type="predicted"/>
<evidence type="ECO:0000313" key="3">
    <source>
        <dbReference type="EMBL" id="MBV7268868.1"/>
    </source>
</evidence>
<reference evidence="3" key="1">
    <citation type="submission" date="2021-04" db="EMBL/GenBank/DDBJ databases">
        <authorList>
            <person name="Pira H."/>
            <person name="Risdian C."/>
            <person name="Wink J."/>
        </authorList>
    </citation>
    <scope>NUCLEOTIDE SEQUENCE</scope>
    <source>
        <strain evidence="3">WHY3</strain>
    </source>
</reference>
<dbReference type="AlphaFoldDB" id="A0A9X1JQG6"/>
<keyword evidence="1" id="KW-0175">Coiled coil</keyword>
<dbReference type="RefSeq" id="WP_218545409.1">
    <property type="nucleotide sequence ID" value="NZ_JAGSPD010000004.1"/>
</dbReference>
<evidence type="ECO:0000256" key="1">
    <source>
        <dbReference type="SAM" id="Coils"/>
    </source>
</evidence>
<accession>A0A9X1JQG6</accession>
<comment type="caution">
    <text evidence="3">The sequence shown here is derived from an EMBL/GenBank/DDBJ whole genome shotgun (WGS) entry which is preliminary data.</text>
</comment>